<feature type="transmembrane region" description="Helical" evidence="2">
    <location>
        <begin position="85"/>
        <end position="106"/>
    </location>
</feature>
<dbReference type="PANTHER" id="PTHR23252">
    <property type="entry name" value="INTIMAL THICKNESS RECEPTOR-RELATED"/>
    <property type="match status" value="1"/>
</dbReference>
<keyword evidence="2" id="KW-0812">Transmembrane</keyword>
<evidence type="ECO:0000256" key="2">
    <source>
        <dbReference type="SAM" id="Phobius"/>
    </source>
</evidence>
<feature type="compositionally biased region" description="Polar residues" evidence="1">
    <location>
        <begin position="161"/>
        <end position="178"/>
    </location>
</feature>
<evidence type="ECO:0000313" key="5">
    <source>
        <dbReference type="Proteomes" id="UP001217089"/>
    </source>
</evidence>
<dbReference type="EMBL" id="JARBDR010000657">
    <property type="protein sequence ID" value="KAJ8309440.1"/>
    <property type="molecule type" value="Genomic_DNA"/>
</dbReference>
<sequence length="190" mass="22125">MVTEVDVISNIDEWQTWPGYLILGFRLFIMIWFVIELRRTFKMNNHVNRLQFFQQFGAFFLVWFIYLPVLAIISTQFSALWKHKIILSISNAGDLLSYCVMIHLLWPSRSVLYLIKSDEVSIPYELEITGLLDDLEETEIFSKPLKSAQASDGETKENNTHNEPSSMKHQNGRVTKNGYSKPLLDDDNDM</sequence>
<keyword evidence="5" id="KW-1185">Reference proteome</keyword>
<keyword evidence="2" id="KW-1133">Transmembrane helix</keyword>
<feature type="domain" description="GPR180/TMEM145 transmembrane" evidence="3">
    <location>
        <begin position="4"/>
        <end position="101"/>
    </location>
</feature>
<feature type="transmembrane region" description="Helical" evidence="2">
    <location>
        <begin position="56"/>
        <end position="79"/>
    </location>
</feature>
<evidence type="ECO:0000256" key="1">
    <source>
        <dbReference type="SAM" id="MobiDB-lite"/>
    </source>
</evidence>
<dbReference type="PANTHER" id="PTHR23252:SF43">
    <property type="entry name" value="INTIMAL THICKNESS RELATED RECEPTOR IRP DOMAIN-CONTAINING PROTEIN"/>
    <property type="match status" value="1"/>
</dbReference>
<protein>
    <recommendedName>
        <fullName evidence="3">GPR180/TMEM145 transmembrane domain-containing protein</fullName>
    </recommendedName>
</protein>
<reference evidence="4 5" key="1">
    <citation type="submission" date="2022-12" db="EMBL/GenBank/DDBJ databases">
        <title>Chromosome-level genome of Tegillarca granosa.</title>
        <authorList>
            <person name="Kim J."/>
        </authorList>
    </citation>
    <scope>NUCLEOTIDE SEQUENCE [LARGE SCALE GENOMIC DNA]</scope>
    <source>
        <strain evidence="4">Teg-2019</strain>
        <tissue evidence="4">Adductor muscle</tissue>
    </source>
</reference>
<keyword evidence="2" id="KW-0472">Membrane</keyword>
<feature type="region of interest" description="Disordered" evidence="1">
    <location>
        <begin position="145"/>
        <end position="190"/>
    </location>
</feature>
<name>A0ABQ9EW65_TEGGR</name>
<accession>A0ABQ9EW65</accession>
<organism evidence="4 5">
    <name type="scientific">Tegillarca granosa</name>
    <name type="common">Malaysian cockle</name>
    <name type="synonym">Anadara granosa</name>
    <dbReference type="NCBI Taxonomy" id="220873"/>
    <lineage>
        <taxon>Eukaryota</taxon>
        <taxon>Metazoa</taxon>
        <taxon>Spiralia</taxon>
        <taxon>Lophotrochozoa</taxon>
        <taxon>Mollusca</taxon>
        <taxon>Bivalvia</taxon>
        <taxon>Autobranchia</taxon>
        <taxon>Pteriomorphia</taxon>
        <taxon>Arcoida</taxon>
        <taxon>Arcoidea</taxon>
        <taxon>Arcidae</taxon>
        <taxon>Tegillarca</taxon>
    </lineage>
</organism>
<dbReference type="Proteomes" id="UP001217089">
    <property type="component" value="Unassembled WGS sequence"/>
</dbReference>
<comment type="caution">
    <text evidence="4">The sequence shown here is derived from an EMBL/GenBank/DDBJ whole genome shotgun (WGS) entry which is preliminary data.</text>
</comment>
<gene>
    <name evidence="4" type="ORF">KUTeg_014314</name>
</gene>
<proteinExistence type="predicted"/>
<evidence type="ECO:0000259" key="3">
    <source>
        <dbReference type="Pfam" id="PF10192"/>
    </source>
</evidence>
<evidence type="ECO:0000313" key="4">
    <source>
        <dbReference type="EMBL" id="KAJ8309440.1"/>
    </source>
</evidence>
<feature type="transmembrane region" description="Helical" evidence="2">
    <location>
        <begin position="17"/>
        <end position="35"/>
    </location>
</feature>
<dbReference type="Pfam" id="PF10192">
    <property type="entry name" value="GPR180-TMEM145_TM"/>
    <property type="match status" value="1"/>
</dbReference>
<dbReference type="InterPro" id="IPR047831">
    <property type="entry name" value="GPR180/TMEM145"/>
</dbReference>
<dbReference type="InterPro" id="IPR019336">
    <property type="entry name" value="GPR180/TMEM145_TM"/>
</dbReference>